<comment type="pathway">
    <text evidence="1">Nucleotide-sugar biosynthesis; UDP-alpha-D-glucuronate biosynthesis; UDP-alpha-D-glucuronate from UDP-alpha-D-glucose: step 1/1.</text>
</comment>
<gene>
    <name evidence="12" type="ORF">CKF48_03635</name>
</gene>
<dbReference type="SUPFAM" id="SSF51735">
    <property type="entry name" value="NAD(P)-binding Rossmann-fold domains"/>
    <property type="match status" value="1"/>
</dbReference>
<dbReference type="InterPro" id="IPR036291">
    <property type="entry name" value="NAD(P)-bd_dom_sf"/>
</dbReference>
<dbReference type="SUPFAM" id="SSF48179">
    <property type="entry name" value="6-phosphogluconate dehydrogenase C-terminal domain-like"/>
    <property type="match status" value="1"/>
</dbReference>
<feature type="binding site" evidence="9">
    <location>
        <position position="257"/>
    </location>
    <ligand>
        <name>substrate</name>
    </ligand>
</feature>
<reference evidence="12 13" key="1">
    <citation type="submission" date="2017-08" db="EMBL/GenBank/DDBJ databases">
        <title>Complete Genome Sequence of Bacillus kochii Oregon-R-modENCODE STRAIN BDGP4, isolated from Drosophila melanogaster gut.</title>
        <authorList>
            <person name="Wan K.H."/>
            <person name="Yu C."/>
            <person name="Park S."/>
            <person name="Hammonds A.S."/>
            <person name="Booth B.W."/>
            <person name="Celniker S.E."/>
        </authorList>
    </citation>
    <scope>NUCLEOTIDE SEQUENCE [LARGE SCALE GENOMIC DNA]</scope>
    <source>
        <strain evidence="12 13">BDGP4</strain>
    </source>
</reference>
<dbReference type="PIRSF" id="PIRSF500134">
    <property type="entry name" value="UDPglc_DH_bac"/>
    <property type="match status" value="1"/>
</dbReference>
<dbReference type="NCBIfam" id="TIGR03026">
    <property type="entry name" value="NDP-sugDHase"/>
    <property type="match status" value="1"/>
</dbReference>
<dbReference type="Pfam" id="PF00984">
    <property type="entry name" value="UDPG_MGDP_dh"/>
    <property type="match status" value="1"/>
</dbReference>
<dbReference type="GO" id="GO:0000271">
    <property type="term" value="P:polysaccharide biosynthetic process"/>
    <property type="evidence" value="ECO:0007669"/>
    <property type="project" value="InterPro"/>
</dbReference>
<feature type="binding site" evidence="10">
    <location>
        <position position="121"/>
    </location>
    <ligand>
        <name>NAD(+)</name>
        <dbReference type="ChEBI" id="CHEBI:57540"/>
    </ligand>
</feature>
<dbReference type="KEGG" id="bko:CKF48_03635"/>
<dbReference type="Gene3D" id="1.20.5.100">
    <property type="entry name" value="Cytochrome c1, transmembrane anchor, C-terminal"/>
    <property type="match status" value="1"/>
</dbReference>
<dbReference type="PANTHER" id="PTHR43750">
    <property type="entry name" value="UDP-GLUCOSE 6-DEHYDROGENASE TUAD"/>
    <property type="match status" value="1"/>
</dbReference>
<dbReference type="EC" id="1.1.1.22" evidence="3 7"/>
<accession>A0A248TE49</accession>
<dbReference type="InterPro" id="IPR017476">
    <property type="entry name" value="UDP-Glc/GDP-Man"/>
</dbReference>
<feature type="binding site" evidence="9">
    <location>
        <begin position="249"/>
        <end position="253"/>
    </location>
    <ligand>
        <name>substrate</name>
    </ligand>
</feature>
<comment type="catalytic activity">
    <reaction evidence="6 7">
        <text>UDP-alpha-D-glucose + 2 NAD(+) + H2O = UDP-alpha-D-glucuronate + 2 NADH + 3 H(+)</text>
        <dbReference type="Rhea" id="RHEA:23596"/>
        <dbReference type="ChEBI" id="CHEBI:15377"/>
        <dbReference type="ChEBI" id="CHEBI:15378"/>
        <dbReference type="ChEBI" id="CHEBI:57540"/>
        <dbReference type="ChEBI" id="CHEBI:57945"/>
        <dbReference type="ChEBI" id="CHEBI:58052"/>
        <dbReference type="ChEBI" id="CHEBI:58885"/>
        <dbReference type="EC" id="1.1.1.22"/>
    </reaction>
</comment>
<dbReference type="InterPro" id="IPR036220">
    <property type="entry name" value="UDP-Glc/GDP-Man_DH_C_sf"/>
</dbReference>
<dbReference type="GO" id="GO:0051287">
    <property type="term" value="F:NAD binding"/>
    <property type="evidence" value="ECO:0007669"/>
    <property type="project" value="InterPro"/>
</dbReference>
<dbReference type="UniPathway" id="UPA00038">
    <property type="reaction ID" value="UER00491"/>
</dbReference>
<feature type="domain" description="UDP-glucose/GDP-mannose dehydrogenase C-terminal" evidence="11">
    <location>
        <begin position="313"/>
        <end position="410"/>
    </location>
</feature>
<dbReference type="Pfam" id="PF03721">
    <property type="entry name" value="UDPG_MGDP_dh_N"/>
    <property type="match status" value="1"/>
</dbReference>
<evidence type="ECO:0000256" key="4">
    <source>
        <dbReference type="ARBA" id="ARBA00023002"/>
    </source>
</evidence>
<dbReference type="Proteomes" id="UP000215137">
    <property type="component" value="Chromosome"/>
</dbReference>
<feature type="binding site" evidence="9">
    <location>
        <begin position="152"/>
        <end position="155"/>
    </location>
    <ligand>
        <name>substrate</name>
    </ligand>
</feature>
<dbReference type="OrthoDB" id="9803238at2"/>
<feature type="binding site" evidence="9">
    <location>
        <position position="204"/>
    </location>
    <ligand>
        <name>substrate</name>
    </ligand>
</feature>
<feature type="binding site" evidence="10">
    <location>
        <position position="263"/>
    </location>
    <ligand>
        <name>NAD(+)</name>
        <dbReference type="ChEBI" id="CHEBI:57540"/>
    </ligand>
</feature>
<dbReference type="InterPro" id="IPR008927">
    <property type="entry name" value="6-PGluconate_DH-like_C_sf"/>
</dbReference>
<dbReference type="PIRSF" id="PIRSF000124">
    <property type="entry name" value="UDPglc_GDPman_dh"/>
    <property type="match status" value="1"/>
</dbReference>
<feature type="binding site" evidence="9">
    <location>
        <position position="320"/>
    </location>
    <ligand>
        <name>substrate</name>
    </ligand>
</feature>
<evidence type="ECO:0000256" key="3">
    <source>
        <dbReference type="ARBA" id="ARBA00012954"/>
    </source>
</evidence>
<dbReference type="PANTHER" id="PTHR43750:SF3">
    <property type="entry name" value="UDP-GLUCOSE 6-DEHYDROGENASE TUAD"/>
    <property type="match status" value="1"/>
</dbReference>
<evidence type="ECO:0000313" key="13">
    <source>
        <dbReference type="Proteomes" id="UP000215137"/>
    </source>
</evidence>
<evidence type="ECO:0000313" key="12">
    <source>
        <dbReference type="EMBL" id="ASV66491.1"/>
    </source>
</evidence>
<keyword evidence="4 7" id="KW-0560">Oxidoreductase</keyword>
<feature type="binding site" evidence="10">
    <location>
        <position position="30"/>
    </location>
    <ligand>
        <name>NAD(+)</name>
        <dbReference type="ChEBI" id="CHEBI:57540"/>
    </ligand>
</feature>
<dbReference type="RefSeq" id="WP_095370066.1">
    <property type="nucleotide sequence ID" value="NZ_CP022983.1"/>
</dbReference>
<dbReference type="InterPro" id="IPR001732">
    <property type="entry name" value="UDP-Glc/GDP-Man_DH_N"/>
</dbReference>
<evidence type="ECO:0000256" key="10">
    <source>
        <dbReference type="PIRSR" id="PIRSR500134-3"/>
    </source>
</evidence>
<comment type="similarity">
    <text evidence="2 7">Belongs to the UDP-glucose/GDP-mannose dehydrogenase family.</text>
</comment>
<evidence type="ECO:0000256" key="6">
    <source>
        <dbReference type="ARBA" id="ARBA00047473"/>
    </source>
</evidence>
<dbReference type="GO" id="GO:0003979">
    <property type="term" value="F:UDP-glucose 6-dehydrogenase activity"/>
    <property type="evidence" value="ECO:0007669"/>
    <property type="project" value="UniProtKB-EC"/>
</dbReference>
<keyword evidence="5 7" id="KW-0520">NAD</keyword>
<feature type="binding site" evidence="10">
    <location>
        <position position="327"/>
    </location>
    <ligand>
        <name>NAD(+)</name>
        <dbReference type="ChEBI" id="CHEBI:57540"/>
    </ligand>
</feature>
<dbReference type="AlphaFoldDB" id="A0A248TE49"/>
<evidence type="ECO:0000256" key="8">
    <source>
        <dbReference type="PIRSR" id="PIRSR500134-1"/>
    </source>
</evidence>
<dbReference type="Pfam" id="PF03720">
    <property type="entry name" value="UDPG_MGDP_dh_C"/>
    <property type="match status" value="1"/>
</dbReference>
<evidence type="ECO:0000256" key="2">
    <source>
        <dbReference type="ARBA" id="ARBA00006601"/>
    </source>
</evidence>
<feature type="active site" description="Nucleophile" evidence="8">
    <location>
        <position position="260"/>
    </location>
</feature>
<name>A0A248TE49_9BACI</name>
<evidence type="ECO:0000256" key="9">
    <source>
        <dbReference type="PIRSR" id="PIRSR500134-2"/>
    </source>
</evidence>
<dbReference type="SMART" id="SM00984">
    <property type="entry name" value="UDPG_MGDP_dh_C"/>
    <property type="match status" value="1"/>
</dbReference>
<dbReference type="InterPro" id="IPR014026">
    <property type="entry name" value="UDP-Glc/GDP-Man_DH_dimer"/>
</dbReference>
<evidence type="ECO:0000256" key="5">
    <source>
        <dbReference type="ARBA" id="ARBA00023027"/>
    </source>
</evidence>
<protein>
    <recommendedName>
        <fullName evidence="3 7">UDP-glucose 6-dehydrogenase</fullName>
        <ecNumber evidence="3 7">1.1.1.22</ecNumber>
    </recommendedName>
</protein>
<keyword evidence="13" id="KW-1185">Reference proteome</keyword>
<dbReference type="InterPro" id="IPR014027">
    <property type="entry name" value="UDP-Glc/GDP-Man_DH_C"/>
</dbReference>
<evidence type="ECO:0000256" key="1">
    <source>
        <dbReference type="ARBA" id="ARBA00004701"/>
    </source>
</evidence>
<dbReference type="InterPro" id="IPR028357">
    <property type="entry name" value="UDPglc_DH_bac"/>
</dbReference>
<proteinExistence type="inferred from homology"/>
<feature type="binding site" evidence="10">
    <location>
        <position position="155"/>
    </location>
    <ligand>
        <name>NAD(+)</name>
        <dbReference type="ChEBI" id="CHEBI:57540"/>
    </ligand>
</feature>
<feature type="binding site" evidence="10">
    <location>
        <position position="86"/>
    </location>
    <ligand>
        <name>NAD(+)</name>
        <dbReference type="ChEBI" id="CHEBI:57540"/>
    </ligand>
</feature>
<organism evidence="12 13">
    <name type="scientific">Cytobacillus kochii</name>
    <dbReference type="NCBI Taxonomy" id="859143"/>
    <lineage>
        <taxon>Bacteria</taxon>
        <taxon>Bacillati</taxon>
        <taxon>Bacillota</taxon>
        <taxon>Bacilli</taxon>
        <taxon>Bacillales</taxon>
        <taxon>Bacillaceae</taxon>
        <taxon>Cytobacillus</taxon>
    </lineage>
</organism>
<evidence type="ECO:0000259" key="11">
    <source>
        <dbReference type="SMART" id="SM00984"/>
    </source>
</evidence>
<dbReference type="EMBL" id="CP022983">
    <property type="protein sequence ID" value="ASV66491.1"/>
    <property type="molecule type" value="Genomic_DNA"/>
</dbReference>
<dbReference type="Gene3D" id="3.40.50.720">
    <property type="entry name" value="NAD(P)-binding Rossmann-like Domain"/>
    <property type="match status" value="2"/>
</dbReference>
<evidence type="ECO:0000256" key="7">
    <source>
        <dbReference type="PIRNR" id="PIRNR000124"/>
    </source>
</evidence>
<dbReference type="SUPFAM" id="SSF52413">
    <property type="entry name" value="UDP-glucose/GDP-mannose dehydrogenase C-terminal domain"/>
    <property type="match status" value="1"/>
</dbReference>
<dbReference type="GO" id="GO:0006065">
    <property type="term" value="P:UDP-glucuronate biosynthetic process"/>
    <property type="evidence" value="ECO:0007669"/>
    <property type="project" value="UniProtKB-UniPathway"/>
</dbReference>
<sequence>MKICVIGTGYVGLTTGAVLADLGHELYCVDKNKLIIEKLIEGEIPIYEPGLKELIVRNKKRGLLHFSTDIQRVIKECPILYITVGTPTKEDGSQNLTAINEVIDTLVQTITSHKTIIIKSTVLPGTNEWIHQTLIEKGIDSRMFDVVSNPEFLREGNAVFDMMNPDKIVVGGKSPQSIKIIQTLYEKLQAPYIITSLTGAEMIKYANNALLATKISFINEIARICDAYNVEVTHIAKALGTDNRIGPYFLNAGLGYGGSCFPKDIRALEYAAKRRNVNPEMLRAVQNVNDSQIDLYIDKLTNQLTNLDGKKITVWGLAFKPDTDDIRESRSLLLIEKLLERGTEVHAYDPIVNSFEPAITIHHDMYEAIKGADALIIATEWNQFKTVDWKKVNELMKGNILVDGRNIIDPKVVRKHQLQYIGVARQ</sequence>